<dbReference type="InterPro" id="IPR005845">
    <property type="entry name" value="A-D-PHexomutase_a/b/a-II"/>
</dbReference>
<dbReference type="InterPro" id="IPR016066">
    <property type="entry name" value="A-D-PHexomutase_CS"/>
</dbReference>
<dbReference type="Pfam" id="PF02880">
    <property type="entry name" value="PGM_PMM_III"/>
    <property type="match status" value="1"/>
</dbReference>
<evidence type="ECO:0000259" key="11">
    <source>
        <dbReference type="Pfam" id="PF02880"/>
    </source>
</evidence>
<dbReference type="EMBL" id="JBHUNE010000003">
    <property type="protein sequence ID" value="MFD2757685.1"/>
    <property type="molecule type" value="Genomic_DNA"/>
</dbReference>
<dbReference type="Pfam" id="PF02878">
    <property type="entry name" value="PGM_PMM_I"/>
    <property type="match status" value="1"/>
</dbReference>
<evidence type="ECO:0000256" key="6">
    <source>
        <dbReference type="ARBA" id="ARBA00023235"/>
    </source>
</evidence>
<proteinExistence type="inferred from homology"/>
<gene>
    <name evidence="12" type="primary">pgm</name>
    <name evidence="12" type="ORF">ACFSW7_04730</name>
</gene>
<feature type="domain" description="Alpha-D-phosphohexomutase alpha/beta/alpha" evidence="11">
    <location>
        <begin position="317"/>
        <end position="437"/>
    </location>
</feature>
<sequence length="541" mass="57555">MHERAGTVALPEDLIDVDDLIGAYYRGVPDISDAAQRVAFGTSGHRGSSLNNAFNETHILAITQAIVEYRAGQGITGPLFIGRDTHALSRPAEETALDVLAANEVAVLADSNDSWVPTPALSRAIVAYNADPAHADALADGIIITPSHNPPQDGGFKYNPPHGGPADTDATKWIEDRANELIAQGNAGVQRVNSDGKIGRYDFRTEYVNDLAKVIDFEAIQRSGVRIGADPLGGSSVEYWQAIAETYGIDLTVVNPNVDPRWPFMTLDWDGKIRMDPSSPSAMASVLAHRDDYDVLTGNDADADRHGIVTPDHGLMNPNHYLAVAIEYLVGHRPHWPSDAAIGKTLVSSSMIDRVVAGLGARLTEVPVGFKWFVPGLSDGTVLFGGEESAGASFLTRDGSTWTTDKDGILLALLAAEIIAVTGRTPSQLYRDLTAKYGDPAYQRVDAPATPEQKATLKQLSGDAVAATELAGEPITAKLTEAPGNGAAIGGLKVTTENAWFAARPSGTENVYKIYAESFKGADHLAQVQAEAKRIVDAAMA</sequence>
<dbReference type="GO" id="GO:0004614">
    <property type="term" value="F:phosphoglucomutase activity"/>
    <property type="evidence" value="ECO:0007669"/>
    <property type="project" value="UniProtKB-EC"/>
</dbReference>
<comment type="caution">
    <text evidence="12">The sequence shown here is derived from an EMBL/GenBank/DDBJ whole genome shotgun (WGS) entry which is preliminary data.</text>
</comment>
<evidence type="ECO:0000256" key="3">
    <source>
        <dbReference type="ARBA" id="ARBA00022553"/>
    </source>
</evidence>
<evidence type="ECO:0000256" key="7">
    <source>
        <dbReference type="RuleBase" id="RU004326"/>
    </source>
</evidence>
<evidence type="ECO:0000259" key="10">
    <source>
        <dbReference type="Pfam" id="PF02879"/>
    </source>
</evidence>
<organism evidence="12 13">
    <name type="scientific">Gulosibacter faecalis</name>
    <dbReference type="NCBI Taxonomy" id="272240"/>
    <lineage>
        <taxon>Bacteria</taxon>
        <taxon>Bacillati</taxon>
        <taxon>Actinomycetota</taxon>
        <taxon>Actinomycetes</taxon>
        <taxon>Micrococcales</taxon>
        <taxon>Microbacteriaceae</taxon>
        <taxon>Gulosibacter</taxon>
    </lineage>
</organism>
<evidence type="ECO:0000256" key="1">
    <source>
        <dbReference type="ARBA" id="ARBA00001946"/>
    </source>
</evidence>
<dbReference type="NCBIfam" id="TIGR01132">
    <property type="entry name" value="pgm"/>
    <property type="match status" value="1"/>
</dbReference>
<protein>
    <submittedName>
        <fullName evidence="12">Phosphoglucomutase (Alpha-D-glucose-1,6-bisphosphate-dependent)</fullName>
        <ecNumber evidence="12">5.4.2.2</ecNumber>
    </submittedName>
</protein>
<keyword evidence="13" id="KW-1185">Reference proteome</keyword>
<reference evidence="13" key="1">
    <citation type="journal article" date="2019" name="Int. J. Syst. Evol. Microbiol.">
        <title>The Global Catalogue of Microorganisms (GCM) 10K type strain sequencing project: providing services to taxonomists for standard genome sequencing and annotation.</title>
        <authorList>
            <consortium name="The Broad Institute Genomics Platform"/>
            <consortium name="The Broad Institute Genome Sequencing Center for Infectious Disease"/>
            <person name="Wu L."/>
            <person name="Ma J."/>
        </authorList>
    </citation>
    <scope>NUCLEOTIDE SEQUENCE [LARGE SCALE GENOMIC DNA]</scope>
    <source>
        <strain evidence="13">TISTR 1514</strain>
    </source>
</reference>
<dbReference type="Gene3D" id="3.30.310.50">
    <property type="entry name" value="Alpha-D-phosphohexomutase, C-terminal domain"/>
    <property type="match status" value="1"/>
</dbReference>
<feature type="domain" description="Alpha-D-phosphohexomutase C-terminal" evidence="8">
    <location>
        <begin position="479"/>
        <end position="532"/>
    </location>
</feature>
<dbReference type="SUPFAM" id="SSF53738">
    <property type="entry name" value="Phosphoglucomutase, first 3 domains"/>
    <property type="match status" value="3"/>
</dbReference>
<dbReference type="Gene3D" id="3.40.120.10">
    <property type="entry name" value="Alpha-D-Glucose-1,6-Bisphosphate, subunit A, domain 3"/>
    <property type="match status" value="3"/>
</dbReference>
<evidence type="ECO:0000259" key="8">
    <source>
        <dbReference type="Pfam" id="PF00408"/>
    </source>
</evidence>
<accession>A0ABW5UWR8</accession>
<dbReference type="InterPro" id="IPR016055">
    <property type="entry name" value="A-D-PHexomutase_a/b/a-I/II/III"/>
</dbReference>
<dbReference type="CDD" id="cd05801">
    <property type="entry name" value="PGM_like3"/>
    <property type="match status" value="1"/>
</dbReference>
<evidence type="ECO:0000256" key="4">
    <source>
        <dbReference type="ARBA" id="ARBA00022723"/>
    </source>
</evidence>
<keyword evidence="5 7" id="KW-0460">Magnesium</keyword>
<keyword evidence="4 7" id="KW-0479">Metal-binding</keyword>
<name>A0ABW5UWR8_9MICO</name>
<evidence type="ECO:0000256" key="5">
    <source>
        <dbReference type="ARBA" id="ARBA00022842"/>
    </source>
</evidence>
<dbReference type="InterPro" id="IPR005843">
    <property type="entry name" value="A-D-PHexomutase_C"/>
</dbReference>
<dbReference type="PANTHER" id="PTHR45745">
    <property type="entry name" value="PHOSPHOMANNOMUTASE 45A"/>
    <property type="match status" value="1"/>
</dbReference>
<comment type="cofactor">
    <cofactor evidence="1">
        <name>Mg(2+)</name>
        <dbReference type="ChEBI" id="CHEBI:18420"/>
    </cofactor>
</comment>
<comment type="similarity">
    <text evidence="2 7">Belongs to the phosphohexose mutase family.</text>
</comment>
<dbReference type="SUPFAM" id="SSF55957">
    <property type="entry name" value="Phosphoglucomutase, C-terminal domain"/>
    <property type="match status" value="1"/>
</dbReference>
<dbReference type="PROSITE" id="PS00710">
    <property type="entry name" value="PGM_PMM"/>
    <property type="match status" value="1"/>
</dbReference>
<feature type="domain" description="Alpha-D-phosphohexomutase alpha/beta/alpha" evidence="9">
    <location>
        <begin position="38"/>
        <end position="180"/>
    </location>
</feature>
<dbReference type="PANTHER" id="PTHR45745:SF1">
    <property type="entry name" value="PHOSPHOGLUCOMUTASE 2B-RELATED"/>
    <property type="match status" value="1"/>
</dbReference>
<dbReference type="InterPro" id="IPR036900">
    <property type="entry name" value="A-D-PHexomutase_C_sf"/>
</dbReference>
<dbReference type="InterPro" id="IPR005844">
    <property type="entry name" value="A-D-PHexomutase_a/b/a-I"/>
</dbReference>
<dbReference type="Pfam" id="PF02879">
    <property type="entry name" value="PGM_PMM_II"/>
    <property type="match status" value="1"/>
</dbReference>
<dbReference type="InterPro" id="IPR005852">
    <property type="entry name" value="PGM_a-D-Glc-sp"/>
</dbReference>
<evidence type="ECO:0000313" key="12">
    <source>
        <dbReference type="EMBL" id="MFD2757685.1"/>
    </source>
</evidence>
<feature type="domain" description="Alpha-D-phosphohexomutase alpha/beta/alpha" evidence="10">
    <location>
        <begin position="206"/>
        <end position="311"/>
    </location>
</feature>
<evidence type="ECO:0000256" key="2">
    <source>
        <dbReference type="ARBA" id="ARBA00010231"/>
    </source>
</evidence>
<evidence type="ECO:0000313" key="13">
    <source>
        <dbReference type="Proteomes" id="UP001597492"/>
    </source>
</evidence>
<keyword evidence="3" id="KW-0597">Phosphoprotein</keyword>
<dbReference type="Proteomes" id="UP001597492">
    <property type="component" value="Unassembled WGS sequence"/>
</dbReference>
<dbReference type="RefSeq" id="WP_026339673.1">
    <property type="nucleotide sequence ID" value="NZ_JBHUNE010000003.1"/>
</dbReference>
<dbReference type="InterPro" id="IPR005846">
    <property type="entry name" value="A-D-PHexomutase_a/b/a-III"/>
</dbReference>
<evidence type="ECO:0000259" key="9">
    <source>
        <dbReference type="Pfam" id="PF02878"/>
    </source>
</evidence>
<keyword evidence="6 12" id="KW-0413">Isomerase</keyword>
<dbReference type="EC" id="5.4.2.2" evidence="12"/>
<dbReference type="Pfam" id="PF00408">
    <property type="entry name" value="PGM_PMM_IV"/>
    <property type="match status" value="1"/>
</dbReference>